<gene>
    <name evidence="11" type="ORF">DU508_23320</name>
</gene>
<feature type="transmembrane region" description="Helical" evidence="10">
    <location>
        <begin position="68"/>
        <end position="86"/>
    </location>
</feature>
<evidence type="ECO:0000256" key="5">
    <source>
        <dbReference type="ARBA" id="ARBA00022448"/>
    </source>
</evidence>
<keyword evidence="8 10" id="KW-1133">Transmembrane helix</keyword>
<dbReference type="GO" id="GO:0034257">
    <property type="term" value="F:nicotinamide riboside transmembrane transporter activity"/>
    <property type="evidence" value="ECO:0007669"/>
    <property type="project" value="InterPro"/>
</dbReference>
<keyword evidence="6" id="KW-1003">Cell membrane</keyword>
<name>A0A369PT01_9SPHI</name>
<feature type="transmembrane region" description="Helical" evidence="10">
    <location>
        <begin position="45"/>
        <end position="62"/>
    </location>
</feature>
<evidence type="ECO:0000313" key="11">
    <source>
        <dbReference type="EMBL" id="RDC54087.1"/>
    </source>
</evidence>
<dbReference type="EMBL" id="QPKV01000018">
    <property type="protein sequence ID" value="RDC54087.1"/>
    <property type="molecule type" value="Genomic_DNA"/>
</dbReference>
<comment type="similarity">
    <text evidence="3">Belongs to the nicotinamide ribonucleoside (NR) uptake permease (TC 4.B.1) family.</text>
</comment>
<feature type="transmembrane region" description="Helical" evidence="10">
    <location>
        <begin position="20"/>
        <end position="38"/>
    </location>
</feature>
<proteinExistence type="inferred from homology"/>
<dbReference type="PANTHER" id="PTHR36122:SF2">
    <property type="entry name" value="NICOTINAMIDE RIBOSIDE TRANSPORTER PNUC"/>
    <property type="match status" value="1"/>
</dbReference>
<keyword evidence="5" id="KW-0813">Transport</keyword>
<feature type="transmembrane region" description="Helical" evidence="10">
    <location>
        <begin position="179"/>
        <end position="196"/>
    </location>
</feature>
<feature type="transmembrane region" description="Helical" evidence="10">
    <location>
        <begin position="129"/>
        <end position="149"/>
    </location>
</feature>
<evidence type="ECO:0000256" key="4">
    <source>
        <dbReference type="ARBA" id="ARBA00017522"/>
    </source>
</evidence>
<reference evidence="11 12" key="1">
    <citation type="submission" date="2018-07" db="EMBL/GenBank/DDBJ databases">
        <title>Pedobacter sp. nov., isolated from soil.</title>
        <authorList>
            <person name="Zhou L.Y."/>
            <person name="Du Z.J."/>
        </authorList>
    </citation>
    <scope>NUCLEOTIDE SEQUENCE [LARGE SCALE GENOMIC DNA]</scope>
    <source>
        <strain evidence="11 12">JDX94</strain>
    </source>
</reference>
<dbReference type="OrthoDB" id="9791248at2"/>
<keyword evidence="7 10" id="KW-0812">Transmembrane</keyword>
<keyword evidence="12" id="KW-1185">Reference proteome</keyword>
<dbReference type="Proteomes" id="UP000253961">
    <property type="component" value="Unassembled WGS sequence"/>
</dbReference>
<keyword evidence="9 10" id="KW-0472">Membrane</keyword>
<evidence type="ECO:0000256" key="1">
    <source>
        <dbReference type="ARBA" id="ARBA00002672"/>
    </source>
</evidence>
<protein>
    <recommendedName>
        <fullName evidence="4">Nicotinamide riboside transporter PnuC</fullName>
    </recommendedName>
</protein>
<comment type="subcellular location">
    <subcellularLocation>
        <location evidence="2">Cell membrane</location>
        <topology evidence="2">Multi-pass membrane protein</topology>
    </subcellularLocation>
</comment>
<evidence type="ECO:0000256" key="7">
    <source>
        <dbReference type="ARBA" id="ARBA00022692"/>
    </source>
</evidence>
<feature type="transmembrane region" description="Helical" evidence="10">
    <location>
        <begin position="156"/>
        <end position="173"/>
    </location>
</feature>
<evidence type="ECO:0000256" key="2">
    <source>
        <dbReference type="ARBA" id="ARBA00004651"/>
    </source>
</evidence>
<evidence type="ECO:0000256" key="9">
    <source>
        <dbReference type="ARBA" id="ARBA00023136"/>
    </source>
</evidence>
<feature type="transmembrane region" description="Helical" evidence="10">
    <location>
        <begin position="107"/>
        <end position="123"/>
    </location>
</feature>
<dbReference type="RefSeq" id="WP_115405079.1">
    <property type="nucleotide sequence ID" value="NZ_QPKV01000018.1"/>
</dbReference>
<sequence>MALLSATFFQFITEQFKQTTPLEWVAVVAGFACIYLAAKESIWNWPISIISVVAYGFLFFREAMYGDMILQIYFLFTAFYGWYFWFKKKVENDKPITRLSKKGQIKVMISIPILSLFLGWFMDKYTNSTVPYADGFCTSISFVAQLLLTRKILENWLLWIFANICYVPLFIYKHLNLSAVLYLVLIYIAFNGYLDWRKTYREQIN</sequence>
<accession>A0A369PT01</accession>
<evidence type="ECO:0000256" key="8">
    <source>
        <dbReference type="ARBA" id="ARBA00022989"/>
    </source>
</evidence>
<evidence type="ECO:0000313" key="12">
    <source>
        <dbReference type="Proteomes" id="UP000253961"/>
    </source>
</evidence>
<organism evidence="11 12">
    <name type="scientific">Pedobacter chinensis</name>
    <dbReference type="NCBI Taxonomy" id="2282421"/>
    <lineage>
        <taxon>Bacteria</taxon>
        <taxon>Pseudomonadati</taxon>
        <taxon>Bacteroidota</taxon>
        <taxon>Sphingobacteriia</taxon>
        <taxon>Sphingobacteriales</taxon>
        <taxon>Sphingobacteriaceae</taxon>
        <taxon>Pedobacter</taxon>
    </lineage>
</organism>
<dbReference type="InterPro" id="IPR006419">
    <property type="entry name" value="NMN_transpt_PnuC"/>
</dbReference>
<comment type="caution">
    <text evidence="11">The sequence shown here is derived from an EMBL/GenBank/DDBJ whole genome shotgun (WGS) entry which is preliminary data.</text>
</comment>
<dbReference type="AlphaFoldDB" id="A0A369PT01"/>
<dbReference type="Pfam" id="PF04973">
    <property type="entry name" value="NMN_transporter"/>
    <property type="match status" value="1"/>
</dbReference>
<evidence type="ECO:0000256" key="6">
    <source>
        <dbReference type="ARBA" id="ARBA00022475"/>
    </source>
</evidence>
<comment type="function">
    <text evidence="1">Required for nicotinamide riboside transport across the inner membrane.</text>
</comment>
<evidence type="ECO:0000256" key="10">
    <source>
        <dbReference type="SAM" id="Phobius"/>
    </source>
</evidence>
<evidence type="ECO:0000256" key="3">
    <source>
        <dbReference type="ARBA" id="ARBA00006669"/>
    </source>
</evidence>
<dbReference type="GO" id="GO:0005886">
    <property type="term" value="C:plasma membrane"/>
    <property type="evidence" value="ECO:0007669"/>
    <property type="project" value="UniProtKB-SubCell"/>
</dbReference>
<dbReference type="NCBIfam" id="TIGR01528">
    <property type="entry name" value="NMN_trans_PnuC"/>
    <property type="match status" value="1"/>
</dbReference>
<dbReference type="PANTHER" id="PTHR36122">
    <property type="entry name" value="NICOTINAMIDE RIBOSIDE TRANSPORTER PNUC"/>
    <property type="match status" value="1"/>
</dbReference>